<comment type="caution">
    <text evidence="2">The sequence shown here is derived from an EMBL/GenBank/DDBJ whole genome shotgun (WGS) entry which is preliminary data.</text>
</comment>
<dbReference type="CDD" id="cd00303">
    <property type="entry name" value="retropepsin_like"/>
    <property type="match status" value="1"/>
</dbReference>
<feature type="region of interest" description="Disordered" evidence="1">
    <location>
        <begin position="14"/>
        <end position="81"/>
    </location>
</feature>
<evidence type="ECO:0000256" key="1">
    <source>
        <dbReference type="SAM" id="MobiDB-lite"/>
    </source>
</evidence>
<organism evidence="2 3">
    <name type="scientific">Cephalotus follicularis</name>
    <name type="common">Albany pitcher plant</name>
    <dbReference type="NCBI Taxonomy" id="3775"/>
    <lineage>
        <taxon>Eukaryota</taxon>
        <taxon>Viridiplantae</taxon>
        <taxon>Streptophyta</taxon>
        <taxon>Embryophyta</taxon>
        <taxon>Tracheophyta</taxon>
        <taxon>Spermatophyta</taxon>
        <taxon>Magnoliopsida</taxon>
        <taxon>eudicotyledons</taxon>
        <taxon>Gunneridae</taxon>
        <taxon>Pentapetalae</taxon>
        <taxon>rosids</taxon>
        <taxon>fabids</taxon>
        <taxon>Oxalidales</taxon>
        <taxon>Cephalotaceae</taxon>
        <taxon>Cephalotus</taxon>
    </lineage>
</organism>
<feature type="compositionally biased region" description="Basic and acidic residues" evidence="1">
    <location>
        <begin position="161"/>
        <end position="175"/>
    </location>
</feature>
<dbReference type="OrthoDB" id="5599418at2759"/>
<gene>
    <name evidence="2" type="ORF">CFOL_v3_32421</name>
</gene>
<dbReference type="Gene3D" id="3.10.10.10">
    <property type="entry name" value="HIV Type 1 Reverse Transcriptase, subunit A, domain 1"/>
    <property type="match status" value="1"/>
</dbReference>
<dbReference type="InterPro" id="IPR021109">
    <property type="entry name" value="Peptidase_aspartic_dom_sf"/>
</dbReference>
<accession>A0A1Q3D954</accession>
<dbReference type="InParanoid" id="A0A1Q3D954"/>
<evidence type="ECO:0000313" key="3">
    <source>
        <dbReference type="Proteomes" id="UP000187406"/>
    </source>
</evidence>
<evidence type="ECO:0000313" key="2">
    <source>
        <dbReference type="EMBL" id="GAV89000.1"/>
    </source>
</evidence>
<name>A0A1Q3D954_CEPFO</name>
<protein>
    <submittedName>
        <fullName evidence="2">Uncharacterized protein</fullName>
    </submittedName>
</protein>
<reference evidence="3" key="1">
    <citation type="submission" date="2016-04" db="EMBL/GenBank/DDBJ databases">
        <title>Cephalotus genome sequencing.</title>
        <authorList>
            <person name="Fukushima K."/>
            <person name="Hasebe M."/>
            <person name="Fang X."/>
        </authorList>
    </citation>
    <scope>NUCLEOTIDE SEQUENCE [LARGE SCALE GENOMIC DNA]</scope>
    <source>
        <strain evidence="3">cv. St1</strain>
    </source>
</reference>
<keyword evidence="3" id="KW-1185">Reference proteome</keyword>
<proteinExistence type="predicted"/>
<dbReference type="AlphaFoldDB" id="A0A1Q3D954"/>
<dbReference type="PANTHER" id="PTHR33240:SF15">
    <property type="entry name" value="GAG-PRO-LIKE PROTEIN"/>
    <property type="match status" value="1"/>
</dbReference>
<dbReference type="Proteomes" id="UP000187406">
    <property type="component" value="Unassembled WGS sequence"/>
</dbReference>
<dbReference type="EMBL" id="BDDD01005195">
    <property type="protein sequence ID" value="GAV89000.1"/>
    <property type="molecule type" value="Genomic_DNA"/>
</dbReference>
<sequence>MEDLLKRAERYINAEEEMAARKQKTPWSGHQEERREHSRNAPERKEKRKERSDLSKEDLRHKLSRSEGSSRGGAPIPSYNTFAPLLDTRTRILAVEQDKVPFQWPEKLRTPAENKNVEKYCRYHRDHGHDTEECRQLKNQIEDLIRKGHLRKYGDKNAPQGRREQRREEAPRQQEEQQQQQPRGVIHTISGGVASGGDHKNARKAYVRQSLAVQQVPHSKRLKTGRDEEVITFSEADYEEVRLPHDDPVAVTLLVKLFTIKRILIDSGSSADILYKHAFDQLRIPTDQLKPVKSPLVGFTGDTIHPLGSINLSVVAGTAPHQTQVEMTFLVVDTHSPYNAIVGRPGLNLLEAIVSTRHLLMKFPTSFGVGEATGDQEAARQCYKTVISDKGKGNVLPIANVELRGDMEPEHPQPIEDVLQVPMEEGNNEKVFQVGSQLGEAENGELITFLRDNKDVFAWSAEEVPGISPDVMVHKLSVDPARPPTRQKKRNFFPERQQAIAEEVSKLLQTGFIREVHYSYWLANPVLVKKANGKWRMCIDFTDLNKVCPKDHFPLPKIDQLVDATSGFQMVGRWSML</sequence>
<dbReference type="InterPro" id="IPR043502">
    <property type="entry name" value="DNA/RNA_pol_sf"/>
</dbReference>
<feature type="region of interest" description="Disordered" evidence="1">
    <location>
        <begin position="145"/>
        <end position="201"/>
    </location>
</feature>
<feature type="compositionally biased region" description="Basic and acidic residues" evidence="1">
    <location>
        <begin position="30"/>
        <end position="65"/>
    </location>
</feature>
<dbReference type="PANTHER" id="PTHR33240">
    <property type="entry name" value="OS08G0508500 PROTEIN"/>
    <property type="match status" value="1"/>
</dbReference>
<dbReference type="SUPFAM" id="SSF56672">
    <property type="entry name" value="DNA/RNA polymerases"/>
    <property type="match status" value="1"/>
</dbReference>
<dbReference type="Gene3D" id="2.40.70.10">
    <property type="entry name" value="Acid Proteases"/>
    <property type="match status" value="1"/>
</dbReference>